<dbReference type="InterPro" id="IPR052155">
    <property type="entry name" value="Biofilm_reg_signaling"/>
</dbReference>
<dbReference type="Gene3D" id="3.30.70.270">
    <property type="match status" value="1"/>
</dbReference>
<dbReference type="InterPro" id="IPR000700">
    <property type="entry name" value="PAS-assoc_C"/>
</dbReference>
<dbReference type="Proteomes" id="UP001151002">
    <property type="component" value="Unassembled WGS sequence"/>
</dbReference>
<evidence type="ECO:0000313" key="6">
    <source>
        <dbReference type="EMBL" id="MCY1145714.1"/>
    </source>
</evidence>
<dbReference type="PROSITE" id="PS50887">
    <property type="entry name" value="GGDEF"/>
    <property type="match status" value="1"/>
</dbReference>
<feature type="domain" description="PAS" evidence="3">
    <location>
        <begin position="351"/>
        <end position="421"/>
    </location>
</feature>
<proteinExistence type="predicted"/>
<comment type="caution">
    <text evidence="6">The sequence shown here is derived from an EMBL/GenBank/DDBJ whole genome shotgun (WGS) entry which is preliminary data.</text>
</comment>
<accession>A0ABT4BGS9</accession>
<evidence type="ECO:0000313" key="7">
    <source>
        <dbReference type="Proteomes" id="UP001151002"/>
    </source>
</evidence>
<dbReference type="InterPro" id="IPR035965">
    <property type="entry name" value="PAS-like_dom_sf"/>
</dbReference>
<feature type="domain" description="GGDEF" evidence="5">
    <location>
        <begin position="506"/>
        <end position="637"/>
    </location>
</feature>
<dbReference type="Pfam" id="PF00990">
    <property type="entry name" value="GGDEF"/>
    <property type="match status" value="1"/>
</dbReference>
<keyword evidence="2" id="KW-0472">Membrane</keyword>
<feature type="transmembrane region" description="Helical" evidence="2">
    <location>
        <begin position="21"/>
        <end position="43"/>
    </location>
</feature>
<dbReference type="InterPro" id="IPR013767">
    <property type="entry name" value="PAS_fold"/>
</dbReference>
<evidence type="ECO:0000256" key="2">
    <source>
        <dbReference type="SAM" id="Phobius"/>
    </source>
</evidence>
<feature type="transmembrane region" description="Helical" evidence="2">
    <location>
        <begin position="122"/>
        <end position="141"/>
    </location>
</feature>
<name>A0ABT4BGS9_9ACTN</name>
<dbReference type="SMART" id="SM00267">
    <property type="entry name" value="GGDEF"/>
    <property type="match status" value="1"/>
</dbReference>
<sequence>MTQRAHALQRWLTRVIWADPVTRWCAVVCLAAASWFVYVVLVSPVEPMLAGWCLTPVTAALAASVCWRSGSTAGRSPASRDFWRRVAVALSVFSASMTVMTVDAVNPDLSMTTRLSVTSATLHAAGLGLLMWPLFTLPVGARSRTQRVALWLDLGTVAVAAMTFAWHFAADAILAAPGRSTVTTSISIALISGGLVCVLIIAKVALGGTPALHPRALYLLGAALGVGGLGTALVVVFVQETSVDTSLLVVPVAVLLIAVAAQQDLIRTGDPAPAAVTRPRRRFSVLPYVAVAATDALMIVAIADDADDRLLVAAAGVGLTALVACRQIVVFRENDILLTRLDAGLLDLRHAEQRFRSLVQNSTDVVSIADAAGNLTYVSPSVHRVLGRRPEVLVGMSFTALTHPDDQATAAAATTRVTAEPGATDFCVLRLRHADGSWRWLEVTSANLLHDPSVAGVVSNARDVTETRLAQDRLQHQATHDDLTGLPNRALFTERLAACTGQDAGKRFSVIIVDLDGFKTVNDTLGHAAGDGLLIAVAGMMRAGVRAQDTVARLGGDEFVILLDGISGSAVDQTVARIIAAFTAPVVVDEHRLVTRASFGIAEGRPGDDPAQVMRHADIAMYNAKTRGNGGYTHYRDGMRPPSNPDPDPLHVMAMTTGNTDAT</sequence>
<dbReference type="InterPro" id="IPR000160">
    <property type="entry name" value="GGDEF_dom"/>
</dbReference>
<keyword evidence="2" id="KW-0812">Transmembrane</keyword>
<dbReference type="CDD" id="cd01949">
    <property type="entry name" value="GGDEF"/>
    <property type="match status" value="1"/>
</dbReference>
<protein>
    <submittedName>
        <fullName evidence="6">Sensor domain-containing diguanylate cyclase</fullName>
    </submittedName>
</protein>
<dbReference type="InterPro" id="IPR029787">
    <property type="entry name" value="Nucleotide_cyclase"/>
</dbReference>
<feature type="transmembrane region" description="Helical" evidence="2">
    <location>
        <begin position="148"/>
        <end position="169"/>
    </location>
</feature>
<dbReference type="NCBIfam" id="TIGR00254">
    <property type="entry name" value="GGDEF"/>
    <property type="match status" value="1"/>
</dbReference>
<dbReference type="SUPFAM" id="SSF55785">
    <property type="entry name" value="PYP-like sensor domain (PAS domain)"/>
    <property type="match status" value="1"/>
</dbReference>
<dbReference type="SMART" id="SM00091">
    <property type="entry name" value="PAS"/>
    <property type="match status" value="1"/>
</dbReference>
<evidence type="ECO:0000259" key="3">
    <source>
        <dbReference type="PROSITE" id="PS50112"/>
    </source>
</evidence>
<dbReference type="PROSITE" id="PS50113">
    <property type="entry name" value="PAC"/>
    <property type="match status" value="1"/>
</dbReference>
<dbReference type="InterPro" id="IPR043128">
    <property type="entry name" value="Rev_trsase/Diguanyl_cyclase"/>
</dbReference>
<keyword evidence="2" id="KW-1133">Transmembrane helix</keyword>
<dbReference type="NCBIfam" id="TIGR00229">
    <property type="entry name" value="sensory_box"/>
    <property type="match status" value="1"/>
</dbReference>
<dbReference type="CDD" id="cd00130">
    <property type="entry name" value="PAS"/>
    <property type="match status" value="1"/>
</dbReference>
<dbReference type="SUPFAM" id="SSF55073">
    <property type="entry name" value="Nucleotide cyclase"/>
    <property type="match status" value="1"/>
</dbReference>
<feature type="transmembrane region" description="Helical" evidence="2">
    <location>
        <begin position="283"/>
        <end position="303"/>
    </location>
</feature>
<dbReference type="EMBL" id="JAPNTZ010000031">
    <property type="protein sequence ID" value="MCY1145714.1"/>
    <property type="molecule type" value="Genomic_DNA"/>
</dbReference>
<feature type="transmembrane region" description="Helical" evidence="2">
    <location>
        <begin position="49"/>
        <end position="70"/>
    </location>
</feature>
<evidence type="ECO:0000259" key="5">
    <source>
        <dbReference type="PROSITE" id="PS50887"/>
    </source>
</evidence>
<dbReference type="PANTHER" id="PTHR44757">
    <property type="entry name" value="DIGUANYLATE CYCLASE DGCP"/>
    <property type="match status" value="1"/>
</dbReference>
<dbReference type="Pfam" id="PF00989">
    <property type="entry name" value="PAS"/>
    <property type="match status" value="1"/>
</dbReference>
<feature type="region of interest" description="Disordered" evidence="1">
    <location>
        <begin position="640"/>
        <end position="663"/>
    </location>
</feature>
<feature type="transmembrane region" description="Helical" evidence="2">
    <location>
        <begin position="181"/>
        <end position="205"/>
    </location>
</feature>
<dbReference type="Gene3D" id="3.30.450.20">
    <property type="entry name" value="PAS domain"/>
    <property type="match status" value="1"/>
</dbReference>
<evidence type="ECO:0000256" key="1">
    <source>
        <dbReference type="SAM" id="MobiDB-lite"/>
    </source>
</evidence>
<keyword evidence="7" id="KW-1185">Reference proteome</keyword>
<evidence type="ECO:0000259" key="4">
    <source>
        <dbReference type="PROSITE" id="PS50113"/>
    </source>
</evidence>
<dbReference type="PANTHER" id="PTHR44757:SF2">
    <property type="entry name" value="BIOFILM ARCHITECTURE MAINTENANCE PROTEIN MBAA"/>
    <property type="match status" value="1"/>
</dbReference>
<feature type="transmembrane region" description="Helical" evidence="2">
    <location>
        <begin position="217"/>
        <end position="239"/>
    </location>
</feature>
<dbReference type="InterPro" id="IPR000014">
    <property type="entry name" value="PAS"/>
</dbReference>
<dbReference type="PROSITE" id="PS50112">
    <property type="entry name" value="PAS"/>
    <property type="match status" value="1"/>
</dbReference>
<reference evidence="6" key="1">
    <citation type="submission" date="2022-11" db="EMBL/GenBank/DDBJ databases">
        <authorList>
            <person name="Somphong A."/>
            <person name="Phongsopitanun W."/>
        </authorList>
    </citation>
    <scope>NUCLEOTIDE SEQUENCE</scope>
    <source>
        <strain evidence="6">Pm04-4</strain>
    </source>
</reference>
<feature type="transmembrane region" description="Helical" evidence="2">
    <location>
        <begin position="82"/>
        <end position="102"/>
    </location>
</feature>
<gene>
    <name evidence="6" type="ORF">OWR29_47595</name>
</gene>
<organism evidence="6 7">
    <name type="scientific">Paractinoplanes pyxinae</name>
    <dbReference type="NCBI Taxonomy" id="2997416"/>
    <lineage>
        <taxon>Bacteria</taxon>
        <taxon>Bacillati</taxon>
        <taxon>Actinomycetota</taxon>
        <taxon>Actinomycetes</taxon>
        <taxon>Micromonosporales</taxon>
        <taxon>Micromonosporaceae</taxon>
        <taxon>Paractinoplanes</taxon>
    </lineage>
</organism>
<dbReference type="RefSeq" id="WP_267570330.1">
    <property type="nucleotide sequence ID" value="NZ_JAPNTZ010000031.1"/>
</dbReference>
<feature type="domain" description="PAC" evidence="4">
    <location>
        <begin position="422"/>
        <end position="476"/>
    </location>
</feature>
<feature type="transmembrane region" description="Helical" evidence="2">
    <location>
        <begin position="245"/>
        <end position="262"/>
    </location>
</feature>